<evidence type="ECO:0000313" key="2">
    <source>
        <dbReference type="EMBL" id="HIU02508.1"/>
    </source>
</evidence>
<reference evidence="2" key="2">
    <citation type="journal article" date="2021" name="PeerJ">
        <title>Extensive microbial diversity within the chicken gut microbiome revealed by metagenomics and culture.</title>
        <authorList>
            <person name="Gilroy R."/>
            <person name="Ravi A."/>
            <person name="Getino M."/>
            <person name="Pursley I."/>
            <person name="Horton D.L."/>
            <person name="Alikhan N.F."/>
            <person name="Baker D."/>
            <person name="Gharbi K."/>
            <person name="Hall N."/>
            <person name="Watson M."/>
            <person name="Adriaenssens E.M."/>
            <person name="Foster-Nyarko E."/>
            <person name="Jarju S."/>
            <person name="Secka A."/>
            <person name="Antonio M."/>
            <person name="Oren A."/>
            <person name="Chaudhuri R.R."/>
            <person name="La Ragione R."/>
            <person name="Hildebrand F."/>
            <person name="Pallen M.J."/>
        </authorList>
    </citation>
    <scope>NUCLEOTIDE SEQUENCE</scope>
    <source>
        <strain evidence="2">CHK187-14744</strain>
    </source>
</reference>
<protein>
    <submittedName>
        <fullName evidence="2">Uncharacterized protein</fullName>
    </submittedName>
</protein>
<accession>A0A9D1KWL6</accession>
<proteinExistence type="predicted"/>
<dbReference type="Pfam" id="PF18975">
    <property type="entry name" value="DUF5711"/>
    <property type="match status" value="1"/>
</dbReference>
<comment type="caution">
    <text evidence="2">The sequence shown here is derived from an EMBL/GenBank/DDBJ whole genome shotgun (WGS) entry which is preliminary data.</text>
</comment>
<evidence type="ECO:0000256" key="1">
    <source>
        <dbReference type="SAM" id="Phobius"/>
    </source>
</evidence>
<dbReference type="AlphaFoldDB" id="A0A9D1KWL6"/>
<evidence type="ECO:0000313" key="3">
    <source>
        <dbReference type="Proteomes" id="UP000824164"/>
    </source>
</evidence>
<keyword evidence="1" id="KW-1133">Transmembrane helix</keyword>
<dbReference type="SUPFAM" id="SSF69322">
    <property type="entry name" value="Tricorn protease domain 2"/>
    <property type="match status" value="1"/>
</dbReference>
<dbReference type="EMBL" id="DVLT01000033">
    <property type="protein sequence ID" value="HIU02508.1"/>
    <property type="molecule type" value="Genomic_DNA"/>
</dbReference>
<feature type="transmembrane region" description="Helical" evidence="1">
    <location>
        <begin position="33"/>
        <end position="52"/>
    </location>
</feature>
<organism evidence="2 3">
    <name type="scientific">Candidatus Onthocola gallistercoris</name>
    <dbReference type="NCBI Taxonomy" id="2840876"/>
    <lineage>
        <taxon>Bacteria</taxon>
        <taxon>Bacillati</taxon>
        <taxon>Bacillota</taxon>
        <taxon>Bacilli</taxon>
        <taxon>Candidatus Onthocola</taxon>
    </lineage>
</organism>
<name>A0A9D1KWL6_9FIRM</name>
<gene>
    <name evidence="2" type="ORF">IAB63_04575</name>
</gene>
<dbReference type="Proteomes" id="UP000824164">
    <property type="component" value="Unassembled WGS sequence"/>
</dbReference>
<dbReference type="InterPro" id="IPR043765">
    <property type="entry name" value="DUF5711"/>
</dbReference>
<sequence>MKKIRELWTRLKDTLEIGFYRVRQIIAGHRKKAVIITAAVLVVIFGLIWFFLRTYHDYKVLDTFSRNSDTSAEYYFRNDGFVCYSKDGVSFSNNSGEVLWNQVFDMSSPKLSVCGDYMAIGDVGANAIYIFNSSGLVGRLDLENPLQDLCVAEQGVVAAVLSDGASNQINLYNTDGEVLVNIRATISQTGFPLTLALSDDATKLAVSYIKMSGTIGSRIVFYDFSDPDSSGEKGSFEYDQLFPKLAFINDGSVLACGEKGFMTFEVGSNIRENTQVNVDQEIRSIFVTDSQVGVIIRNETSETVPEKYMLQVYSFSGRQRMSMAFDFEYKYVEADDDDIILYNDTQCRIYNYRGHLKFEYEFDQAIESFLPAKGRNTYMVIDSQSVQKIRLR</sequence>
<keyword evidence="1" id="KW-0472">Membrane</keyword>
<keyword evidence="1" id="KW-0812">Transmembrane</keyword>
<reference evidence="2" key="1">
    <citation type="submission" date="2020-10" db="EMBL/GenBank/DDBJ databases">
        <authorList>
            <person name="Gilroy R."/>
        </authorList>
    </citation>
    <scope>NUCLEOTIDE SEQUENCE</scope>
    <source>
        <strain evidence="2">CHK187-14744</strain>
    </source>
</reference>